<dbReference type="EMBL" id="LR797128">
    <property type="protein sequence ID" value="CAB4188304.1"/>
    <property type="molecule type" value="Genomic_DNA"/>
</dbReference>
<evidence type="ECO:0000313" key="2">
    <source>
        <dbReference type="EMBL" id="CAB4188304.1"/>
    </source>
</evidence>
<proteinExistence type="predicted"/>
<organism evidence="2">
    <name type="scientific">uncultured Caudovirales phage</name>
    <dbReference type="NCBI Taxonomy" id="2100421"/>
    <lineage>
        <taxon>Viruses</taxon>
        <taxon>Duplodnaviria</taxon>
        <taxon>Heunggongvirae</taxon>
        <taxon>Uroviricota</taxon>
        <taxon>Caudoviricetes</taxon>
        <taxon>Peduoviridae</taxon>
        <taxon>Maltschvirus</taxon>
        <taxon>Maltschvirus maltsch</taxon>
    </lineage>
</organism>
<gene>
    <name evidence="2" type="ORF">UFOVP1174_20</name>
</gene>
<accession>A0A6J5R9E6</accession>
<name>A0A6J5R9E6_9CAUD</name>
<sequence length="123" mass="13701">MDRGVGWVRDPLAFHPQEKRVFCGLVFIGYTVLMKICDIKGCNSKHHGKGYCYFHYWAWLTTGDALLARKARGRPRGGGVKGGVRRCSMTGLDQWRGVWDASSDREWDSDTDSSDGSEAGVSV</sequence>
<evidence type="ECO:0000256" key="1">
    <source>
        <dbReference type="SAM" id="MobiDB-lite"/>
    </source>
</evidence>
<feature type="region of interest" description="Disordered" evidence="1">
    <location>
        <begin position="101"/>
        <end position="123"/>
    </location>
</feature>
<protein>
    <submittedName>
        <fullName evidence="2">Uncharacterized protein</fullName>
    </submittedName>
</protein>
<reference evidence="2" key="1">
    <citation type="submission" date="2020-05" db="EMBL/GenBank/DDBJ databases">
        <authorList>
            <person name="Chiriac C."/>
            <person name="Salcher M."/>
            <person name="Ghai R."/>
            <person name="Kavagutti S V."/>
        </authorList>
    </citation>
    <scope>NUCLEOTIDE SEQUENCE</scope>
</reference>